<name>A0AAW8SZ28_9ENTE</name>
<gene>
    <name evidence="1" type="ORF">P7D78_18450</name>
</gene>
<comment type="caution">
    <text evidence="1">The sequence shown here is derived from an EMBL/GenBank/DDBJ whole genome shotgun (WGS) entry which is preliminary data.</text>
</comment>
<dbReference type="AlphaFoldDB" id="A0AAW8SZ28"/>
<dbReference type="InterPro" id="IPR008441">
    <property type="entry name" value="AfumC-like_glycosyl_Trfase"/>
</dbReference>
<dbReference type="InterPro" id="IPR029044">
    <property type="entry name" value="Nucleotide-diphossugar_trans"/>
</dbReference>
<dbReference type="PANTHER" id="PTHR32385">
    <property type="entry name" value="MANNOSYL PHOSPHORYLINOSITOL CERAMIDE SYNTHASE"/>
    <property type="match status" value="1"/>
</dbReference>
<sequence length="293" mass="34631">MELLKLIEKLHLGAIVYRPRIKYSKSLDADRRAFNAYKYLSKRYEPQYKKEEMNTSNYIWICWLQGIEQSPEVVRACLNSVKKNCKGKEIIFLDENNLDNFINLPDYILTKWKQGIISNAQFSDIVRADLLTSFGGVWIDATVFLTAPIEDYINEADLFAFRTTFNDSKEAPILISSWFISSKKNNPIITETRRLLLEYWKEHNVLINYYLFHLFFSMVIRSFPNEWENVPRQTNGNSHLLQFRLNEKYEENEFSNLCKLTNIHKLTYKDVRYNPGTYSHFLVKTVVDLGDEV</sequence>
<evidence type="ECO:0000313" key="1">
    <source>
        <dbReference type="EMBL" id="MDT2540088.1"/>
    </source>
</evidence>
<dbReference type="SUPFAM" id="SSF53448">
    <property type="entry name" value="Nucleotide-diphospho-sugar transferases"/>
    <property type="match status" value="1"/>
</dbReference>
<dbReference type="InterPro" id="IPR051706">
    <property type="entry name" value="Glycosyltransferase_domain"/>
</dbReference>
<dbReference type="Gene3D" id="3.90.550.20">
    <property type="match status" value="1"/>
</dbReference>
<dbReference type="RefSeq" id="WP_010745969.1">
    <property type="nucleotide sequence ID" value="NZ_BTSP01000004.1"/>
</dbReference>
<dbReference type="GO" id="GO:0016020">
    <property type="term" value="C:membrane"/>
    <property type="evidence" value="ECO:0007669"/>
    <property type="project" value="GOC"/>
</dbReference>
<organism evidence="1 2">
    <name type="scientific">Enterococcus raffinosus</name>
    <dbReference type="NCBI Taxonomy" id="71452"/>
    <lineage>
        <taxon>Bacteria</taxon>
        <taxon>Bacillati</taxon>
        <taxon>Bacillota</taxon>
        <taxon>Bacilli</taxon>
        <taxon>Lactobacillales</taxon>
        <taxon>Enterococcaceae</taxon>
        <taxon>Enterococcus</taxon>
    </lineage>
</organism>
<proteinExistence type="predicted"/>
<dbReference type="EMBL" id="JARPXM010000027">
    <property type="protein sequence ID" value="MDT2540088.1"/>
    <property type="molecule type" value="Genomic_DNA"/>
</dbReference>
<dbReference type="GeneID" id="67040506"/>
<dbReference type="PANTHER" id="PTHR32385:SF15">
    <property type="entry name" value="INOSITOL PHOSPHOCERAMIDE MANNOSYLTRANSFERASE 1"/>
    <property type="match status" value="1"/>
</dbReference>
<protein>
    <submittedName>
        <fullName evidence="1">Capsular polysaccharide synthesis protein</fullName>
    </submittedName>
</protein>
<dbReference type="GO" id="GO:0051999">
    <property type="term" value="P:mannosyl-inositol phosphorylceramide biosynthetic process"/>
    <property type="evidence" value="ECO:0007669"/>
    <property type="project" value="TreeGrafter"/>
</dbReference>
<dbReference type="Proteomes" id="UP001249240">
    <property type="component" value="Unassembled WGS sequence"/>
</dbReference>
<dbReference type="Pfam" id="PF05704">
    <property type="entry name" value="Caps_synth"/>
    <property type="match status" value="1"/>
</dbReference>
<accession>A0AAW8SZ28</accession>
<reference evidence="1" key="1">
    <citation type="submission" date="2023-03" db="EMBL/GenBank/DDBJ databases">
        <authorList>
            <person name="Shen W."/>
            <person name="Cai J."/>
        </authorList>
    </citation>
    <scope>NUCLEOTIDE SEQUENCE</scope>
    <source>
        <strain evidence="1">B646-2</strain>
    </source>
</reference>
<evidence type="ECO:0000313" key="2">
    <source>
        <dbReference type="Proteomes" id="UP001249240"/>
    </source>
</evidence>
<dbReference type="GO" id="GO:0000030">
    <property type="term" value="F:mannosyltransferase activity"/>
    <property type="evidence" value="ECO:0007669"/>
    <property type="project" value="TreeGrafter"/>
</dbReference>